<feature type="region of interest" description="Disordered" evidence="1">
    <location>
        <begin position="1"/>
        <end position="101"/>
    </location>
</feature>
<dbReference type="InterPro" id="IPR046497">
    <property type="entry name" value="DUF6590"/>
</dbReference>
<dbReference type="Proteomes" id="UP001161017">
    <property type="component" value="Unassembled WGS sequence"/>
</dbReference>
<keyword evidence="4" id="KW-1185">Reference proteome</keyword>
<dbReference type="Pfam" id="PF20233">
    <property type="entry name" value="DUF6590"/>
    <property type="match status" value="1"/>
</dbReference>
<gene>
    <name evidence="3" type="ORF">OHK93_000925</name>
</gene>
<feature type="compositionally biased region" description="Low complexity" evidence="1">
    <location>
        <begin position="13"/>
        <end position="30"/>
    </location>
</feature>
<dbReference type="AlphaFoldDB" id="A0AA43QPH5"/>
<accession>A0AA43QPH5</accession>
<reference evidence="3" key="1">
    <citation type="journal article" date="2023" name="Genome Biol. Evol.">
        <title>First Whole Genome Sequence and Flow Cytometry Genome Size Data for the Lichen-Forming Fungus Ramalina farinacea (Ascomycota).</title>
        <authorList>
            <person name="Llewellyn T."/>
            <person name="Mian S."/>
            <person name="Hill R."/>
            <person name="Leitch I.J."/>
            <person name="Gaya E."/>
        </authorList>
    </citation>
    <scope>NUCLEOTIDE SEQUENCE</scope>
    <source>
        <strain evidence="3">LIQ254RAFAR</strain>
    </source>
</reference>
<dbReference type="EMBL" id="JAPUFD010000010">
    <property type="protein sequence ID" value="MDI1489727.1"/>
    <property type="molecule type" value="Genomic_DNA"/>
</dbReference>
<comment type="caution">
    <text evidence="3">The sequence shown here is derived from an EMBL/GenBank/DDBJ whole genome shotgun (WGS) entry which is preliminary data.</text>
</comment>
<evidence type="ECO:0000259" key="2">
    <source>
        <dbReference type="Pfam" id="PF20233"/>
    </source>
</evidence>
<name>A0AA43QPH5_9LECA</name>
<proteinExistence type="predicted"/>
<evidence type="ECO:0000313" key="4">
    <source>
        <dbReference type="Proteomes" id="UP001161017"/>
    </source>
</evidence>
<evidence type="ECO:0000256" key="1">
    <source>
        <dbReference type="SAM" id="MobiDB-lite"/>
    </source>
</evidence>
<sequence length="304" mass="33700">MIFQTNNSKKSKAQPSNAQSSKAQPSKSQQGNRYDALAAKGEDLNMAGLRIDDRRNHSQQLPNANEAPKGRAPPTTTREAPIRKANQLPPAYKAPRAPAESVFSRAATNPNWRAPDPREAQAFPAAYNASSKCQGLDPNRVKVMTPEICVVGDVFRAAVHEQDLSDVPGWNGPVDDNHTFATNAGAVYSKVRWMIVVAVYRTHYNAIPLYTHNKNGLENKPEEVKEEYASVHDSRVRRGGFENQSPNNPVLDASMFANTTILHGKTVAHMTAHVQRKFGLYVEEQGRLTKKAAQDLVTMYREKL</sequence>
<evidence type="ECO:0000313" key="3">
    <source>
        <dbReference type="EMBL" id="MDI1489727.1"/>
    </source>
</evidence>
<organism evidence="3 4">
    <name type="scientific">Ramalina farinacea</name>
    <dbReference type="NCBI Taxonomy" id="258253"/>
    <lineage>
        <taxon>Eukaryota</taxon>
        <taxon>Fungi</taxon>
        <taxon>Dikarya</taxon>
        <taxon>Ascomycota</taxon>
        <taxon>Pezizomycotina</taxon>
        <taxon>Lecanoromycetes</taxon>
        <taxon>OSLEUM clade</taxon>
        <taxon>Lecanoromycetidae</taxon>
        <taxon>Lecanorales</taxon>
        <taxon>Lecanorineae</taxon>
        <taxon>Ramalinaceae</taxon>
        <taxon>Ramalina</taxon>
    </lineage>
</organism>
<feature type="domain" description="DUF6590" evidence="2">
    <location>
        <begin position="150"/>
        <end position="237"/>
    </location>
</feature>
<protein>
    <recommendedName>
        <fullName evidence="2">DUF6590 domain-containing protein</fullName>
    </recommendedName>
</protein>